<feature type="domain" description="Enhancer of polycomb-like N-terminal" evidence="8">
    <location>
        <begin position="47"/>
        <end position="141"/>
    </location>
</feature>
<evidence type="ECO:0000259" key="8">
    <source>
        <dbReference type="Pfam" id="PF10513"/>
    </source>
</evidence>
<feature type="compositionally biased region" description="Basic and acidic residues" evidence="7">
    <location>
        <begin position="331"/>
        <end position="342"/>
    </location>
</feature>
<comment type="similarity">
    <text evidence="2 6">Belongs to the enhancer of polycomb family.</text>
</comment>
<evidence type="ECO:0000256" key="5">
    <source>
        <dbReference type="ARBA" id="ARBA00023242"/>
    </source>
</evidence>
<dbReference type="Pfam" id="PF10513">
    <property type="entry name" value="EPL1"/>
    <property type="match status" value="1"/>
</dbReference>
<organism evidence="9 10">
    <name type="scientific">Elliptochloris bilobata</name>
    <dbReference type="NCBI Taxonomy" id="381761"/>
    <lineage>
        <taxon>Eukaryota</taxon>
        <taxon>Viridiplantae</taxon>
        <taxon>Chlorophyta</taxon>
        <taxon>core chlorophytes</taxon>
        <taxon>Trebouxiophyceae</taxon>
        <taxon>Trebouxiophyceae incertae sedis</taxon>
        <taxon>Elliptochloris clade</taxon>
        <taxon>Elliptochloris</taxon>
    </lineage>
</organism>
<feature type="region of interest" description="Disordered" evidence="7">
    <location>
        <begin position="440"/>
        <end position="494"/>
    </location>
</feature>
<gene>
    <name evidence="9" type="ORF">WJX81_005242</name>
</gene>
<dbReference type="GO" id="GO:0005634">
    <property type="term" value="C:nucleus"/>
    <property type="evidence" value="ECO:0007669"/>
    <property type="project" value="UniProtKB-SubCell"/>
</dbReference>
<keyword evidence="3 6" id="KW-0805">Transcription regulation</keyword>
<evidence type="ECO:0000256" key="2">
    <source>
        <dbReference type="ARBA" id="ARBA00008035"/>
    </source>
</evidence>
<protein>
    <recommendedName>
        <fullName evidence="6">Enhancer of polycomb-like protein</fullName>
    </recommendedName>
</protein>
<evidence type="ECO:0000256" key="7">
    <source>
        <dbReference type="SAM" id="MobiDB-lite"/>
    </source>
</evidence>
<comment type="subcellular location">
    <subcellularLocation>
        <location evidence="1 6">Nucleus</location>
    </subcellularLocation>
</comment>
<accession>A0AAW1SCG6</accession>
<keyword evidence="4 6" id="KW-0804">Transcription</keyword>
<name>A0AAW1SCG6_9CHLO</name>
<feature type="compositionally biased region" description="Gly residues" evidence="7">
    <location>
        <begin position="529"/>
        <end position="538"/>
    </location>
</feature>
<feature type="compositionally biased region" description="Polar residues" evidence="7">
    <location>
        <begin position="219"/>
        <end position="228"/>
    </location>
</feature>
<keyword evidence="5 6" id="KW-0539">Nucleus</keyword>
<dbReference type="InterPro" id="IPR019542">
    <property type="entry name" value="Enhancer_polycomb-like_N"/>
</dbReference>
<keyword evidence="10" id="KW-1185">Reference proteome</keyword>
<dbReference type="EMBL" id="JALJOU010000006">
    <property type="protein sequence ID" value="KAK9843485.1"/>
    <property type="molecule type" value="Genomic_DNA"/>
</dbReference>
<feature type="region of interest" description="Disordered" evidence="7">
    <location>
        <begin position="507"/>
        <end position="582"/>
    </location>
</feature>
<evidence type="ECO:0000256" key="3">
    <source>
        <dbReference type="ARBA" id="ARBA00023015"/>
    </source>
</evidence>
<evidence type="ECO:0000313" key="9">
    <source>
        <dbReference type="EMBL" id="KAK9843485.1"/>
    </source>
</evidence>
<dbReference type="AlphaFoldDB" id="A0AAW1SCG6"/>
<evidence type="ECO:0000256" key="6">
    <source>
        <dbReference type="RuleBase" id="RU361124"/>
    </source>
</evidence>
<feature type="region of interest" description="Disordered" evidence="7">
    <location>
        <begin position="327"/>
        <end position="383"/>
    </location>
</feature>
<dbReference type="Proteomes" id="UP001445335">
    <property type="component" value="Unassembled WGS sequence"/>
</dbReference>
<dbReference type="GO" id="GO:0006357">
    <property type="term" value="P:regulation of transcription by RNA polymerase II"/>
    <property type="evidence" value="ECO:0007669"/>
    <property type="project" value="InterPro"/>
</dbReference>
<dbReference type="GO" id="GO:0035267">
    <property type="term" value="C:NuA4 histone acetyltransferase complex"/>
    <property type="evidence" value="ECO:0007669"/>
    <property type="project" value="InterPro"/>
</dbReference>
<comment type="caution">
    <text evidence="9">The sequence shown here is derived from an EMBL/GenBank/DDBJ whole genome shotgun (WGS) entry which is preliminary data.</text>
</comment>
<evidence type="ECO:0000256" key="4">
    <source>
        <dbReference type="ARBA" id="ARBA00023163"/>
    </source>
</evidence>
<evidence type="ECO:0000256" key="1">
    <source>
        <dbReference type="ARBA" id="ARBA00004123"/>
    </source>
</evidence>
<evidence type="ECO:0000313" key="10">
    <source>
        <dbReference type="Proteomes" id="UP001445335"/>
    </source>
</evidence>
<feature type="compositionally biased region" description="Low complexity" evidence="7">
    <location>
        <begin position="507"/>
        <end position="528"/>
    </location>
</feature>
<reference evidence="9 10" key="1">
    <citation type="journal article" date="2024" name="Nat. Commun.">
        <title>Phylogenomics reveals the evolutionary origins of lichenization in chlorophyte algae.</title>
        <authorList>
            <person name="Puginier C."/>
            <person name="Libourel C."/>
            <person name="Otte J."/>
            <person name="Skaloud P."/>
            <person name="Haon M."/>
            <person name="Grisel S."/>
            <person name="Petersen M."/>
            <person name="Berrin J.G."/>
            <person name="Delaux P.M."/>
            <person name="Dal Grande F."/>
            <person name="Keller J."/>
        </authorList>
    </citation>
    <scope>NUCLEOTIDE SEQUENCE [LARGE SCALE GENOMIC DNA]</scope>
    <source>
        <strain evidence="9 10">SAG 245.80</strain>
    </source>
</reference>
<proteinExistence type="inferred from homology"/>
<dbReference type="InterPro" id="IPR024943">
    <property type="entry name" value="Enhancer_polycomb"/>
</dbReference>
<feature type="region of interest" description="Disordered" evidence="7">
    <location>
        <begin position="218"/>
        <end position="252"/>
    </location>
</feature>
<sequence length="582" mass="63315">MATRTSFRPRPLDLSKPLPIVRDVRELDNAEGLVSREVTHNHETLDKENEEAIMVQSAKAKGGKEIPIPTVTFVPTYKREYLPTYREAKTYHRGRGALGYLDERFVEYDLDSEDERWLEGFNRGQDRLPPRRLEYLLWRLEVANAEATDRALSGAGATHAEKQSPAAVAATEHMAREEAYAALAAGQPLRAPVRDAVLAYWKRKRAARGRPLLRRLQAPTSSSDTNPFNVFRPREKINRPQTRRRRENNEDSVDKMQAIRRNLKKAWELLEYVTRREERKRNLVYVETDLQQLQIRQRHDPRQAQEAIEAQYAAAVRAKSVERPLVLASAEPDKGREGDAREGAAVGGDADASRLRKRRKDPRRPTQDLASLPPVPPPLPPDMLFAMAPDLARLSLAAGAGPLSGTEIPNPGVRARVGRGGRLVLDRCHAMDCRRFDELDTPADKGVTPLWELPNPYATQPSPVEDEAPRNGPPHAANGGPHASAHPPVQCLPNGSVAGPAGAAYAANGTAPPAARGAAEVGRSSGGARDSGGGGAAGAAGRDAGAQRGGSREGTPASTPGLRPVKAERCAPGGGPSPMDVD</sequence>
<dbReference type="PANTHER" id="PTHR14898">
    <property type="entry name" value="ENHANCER OF POLYCOMB"/>
    <property type="match status" value="1"/>
</dbReference>